<keyword evidence="1 3" id="KW-0378">Hydrolase</keyword>
<reference evidence="3 4" key="1">
    <citation type="submission" date="2015-10" db="EMBL/GenBank/DDBJ databases">
        <title>Draft genome sequence of Streptomyces curacoi DSM 40107, type strain for the species Streptomyces curacoi.</title>
        <authorList>
            <person name="Ruckert C."/>
            <person name="Winkler A."/>
            <person name="Kalinowski J."/>
            <person name="Kampfer P."/>
            <person name="Glaeser S."/>
        </authorList>
    </citation>
    <scope>NUCLEOTIDE SEQUENCE [LARGE SCALE GENOMIC DNA]</scope>
    <source>
        <strain evidence="3 4">DSM 40107</strain>
    </source>
</reference>
<dbReference type="Gene3D" id="3.40.50.1820">
    <property type="entry name" value="alpha/beta hydrolase"/>
    <property type="match status" value="1"/>
</dbReference>
<organism evidence="3 4">
    <name type="scientific">Streptomyces curacoi</name>
    <dbReference type="NCBI Taxonomy" id="146536"/>
    <lineage>
        <taxon>Bacteria</taxon>
        <taxon>Bacillati</taxon>
        <taxon>Actinomycetota</taxon>
        <taxon>Actinomycetes</taxon>
        <taxon>Kitasatosporales</taxon>
        <taxon>Streptomycetaceae</taxon>
        <taxon>Streptomyces</taxon>
    </lineage>
</organism>
<proteinExistence type="predicted"/>
<keyword evidence="4" id="KW-1185">Reference proteome</keyword>
<dbReference type="InterPro" id="IPR029058">
    <property type="entry name" value="AB_hydrolase_fold"/>
</dbReference>
<evidence type="ECO:0000259" key="2">
    <source>
        <dbReference type="Pfam" id="PF00561"/>
    </source>
</evidence>
<sequence length="261" mass="27773">MSIHQAAVTPSGARLRWVELPGADPVRVYVHGLGAMASAYYARTVAHPSLAGHRSLLVDMLGFGLSDRPADFDYSLESHADTLAVALRSAGVARADVIGHSMGGAVAIVLAERHPELVGRLVVAEPNLDPIAPARKPGSSGIGTYSEAEFLDRGFAETLDRVDPGWAMTMRLADPLALHRSAVRLAAATVPTMREMLTGLPVPRTLLYGERGEAPGREEELAAAGVRVREIPDAGHNIMLDQPEAFVRATVEALTQPADRP</sequence>
<dbReference type="Proteomes" id="UP000054024">
    <property type="component" value="Unassembled WGS sequence"/>
</dbReference>
<comment type="caution">
    <text evidence="3">The sequence shown here is derived from an EMBL/GenBank/DDBJ whole genome shotgun (WGS) entry which is preliminary data.</text>
</comment>
<dbReference type="Pfam" id="PF00561">
    <property type="entry name" value="Abhydrolase_1"/>
    <property type="match status" value="1"/>
</dbReference>
<dbReference type="PANTHER" id="PTHR43798">
    <property type="entry name" value="MONOACYLGLYCEROL LIPASE"/>
    <property type="match status" value="1"/>
</dbReference>
<evidence type="ECO:0000256" key="1">
    <source>
        <dbReference type="ARBA" id="ARBA00022801"/>
    </source>
</evidence>
<dbReference type="InterPro" id="IPR000073">
    <property type="entry name" value="AB_hydrolase_1"/>
</dbReference>
<name>A0A124H5W4_9ACTN</name>
<dbReference type="AlphaFoldDB" id="A0A124H5W4"/>
<evidence type="ECO:0000313" key="4">
    <source>
        <dbReference type="Proteomes" id="UP000054024"/>
    </source>
</evidence>
<dbReference type="PRINTS" id="PR00111">
    <property type="entry name" value="ABHYDROLASE"/>
</dbReference>
<dbReference type="GO" id="GO:0016020">
    <property type="term" value="C:membrane"/>
    <property type="evidence" value="ECO:0007669"/>
    <property type="project" value="TreeGrafter"/>
</dbReference>
<protein>
    <submittedName>
        <fullName evidence="3">Alpha/beta hydrolase</fullName>
    </submittedName>
</protein>
<dbReference type="STRING" id="146536.AQI70_06165"/>
<feature type="domain" description="AB hydrolase-1" evidence="2">
    <location>
        <begin position="28"/>
        <end position="178"/>
    </location>
</feature>
<dbReference type="InterPro" id="IPR050266">
    <property type="entry name" value="AB_hydrolase_sf"/>
</dbReference>
<dbReference type="PANTHER" id="PTHR43798:SF31">
    <property type="entry name" value="AB HYDROLASE SUPERFAMILY PROTEIN YCLE"/>
    <property type="match status" value="1"/>
</dbReference>
<evidence type="ECO:0000313" key="3">
    <source>
        <dbReference type="EMBL" id="KUM79775.1"/>
    </source>
</evidence>
<dbReference type="EMBL" id="LMWJ01000004">
    <property type="protein sequence ID" value="KUM79775.1"/>
    <property type="molecule type" value="Genomic_DNA"/>
</dbReference>
<gene>
    <name evidence="3" type="ORF">AQI70_06165</name>
</gene>
<accession>A0A124H5W4</accession>
<dbReference type="GO" id="GO:0016787">
    <property type="term" value="F:hydrolase activity"/>
    <property type="evidence" value="ECO:0007669"/>
    <property type="project" value="UniProtKB-KW"/>
</dbReference>
<dbReference type="SUPFAM" id="SSF53474">
    <property type="entry name" value="alpha/beta-Hydrolases"/>
    <property type="match status" value="1"/>
</dbReference>